<dbReference type="Gene3D" id="6.10.250.1850">
    <property type="match status" value="1"/>
</dbReference>
<dbReference type="Proteomes" id="UP000244722">
    <property type="component" value="Unassembled WGS sequence"/>
</dbReference>
<comment type="caution">
    <text evidence="3">The sequence shown here is derived from an EMBL/GenBank/DDBJ whole genome shotgun (WGS) entry which is preliminary data.</text>
</comment>
<dbReference type="PANTHER" id="PTHR10982">
    <property type="entry name" value="MALONYL COA-ACYL CARRIER PROTEIN TRANSACYLASE"/>
    <property type="match status" value="1"/>
</dbReference>
<dbReference type="GO" id="GO:0016740">
    <property type="term" value="F:transferase activity"/>
    <property type="evidence" value="ECO:0007669"/>
    <property type="project" value="UniProtKB-KW"/>
</dbReference>
<evidence type="ECO:0000256" key="2">
    <source>
        <dbReference type="SAM" id="Phobius"/>
    </source>
</evidence>
<organism evidence="3 4">
    <name type="scientific">Tuber borchii</name>
    <name type="common">White truffle</name>
    <dbReference type="NCBI Taxonomy" id="42251"/>
    <lineage>
        <taxon>Eukaryota</taxon>
        <taxon>Fungi</taxon>
        <taxon>Dikarya</taxon>
        <taxon>Ascomycota</taxon>
        <taxon>Pezizomycotina</taxon>
        <taxon>Pezizomycetes</taxon>
        <taxon>Pezizales</taxon>
        <taxon>Tuberaceae</taxon>
        <taxon>Tuber</taxon>
    </lineage>
</organism>
<protein>
    <submittedName>
        <fullName evidence="3">Uncharacterized protein</fullName>
    </submittedName>
</protein>
<name>A0A2T6ZXZ5_TUBBO</name>
<dbReference type="InterPro" id="IPR050830">
    <property type="entry name" value="Fungal_FAS"/>
</dbReference>
<reference evidence="3 4" key="1">
    <citation type="submission" date="2017-04" db="EMBL/GenBank/DDBJ databases">
        <title>Draft genome sequence of Tuber borchii Vittad., a whitish edible truffle.</title>
        <authorList>
            <consortium name="DOE Joint Genome Institute"/>
            <person name="Murat C."/>
            <person name="Kuo A."/>
            <person name="Barry K.W."/>
            <person name="Clum A."/>
            <person name="Dockter R.B."/>
            <person name="Fauchery L."/>
            <person name="Iotti M."/>
            <person name="Kohler A."/>
            <person name="Labutti K."/>
            <person name="Lindquist E.A."/>
            <person name="Lipzen A."/>
            <person name="Ohm R.A."/>
            <person name="Wang M."/>
            <person name="Grigoriev I.V."/>
            <person name="Zambonelli A."/>
            <person name="Martin F.M."/>
        </authorList>
    </citation>
    <scope>NUCLEOTIDE SEQUENCE [LARGE SCALE GENOMIC DNA]</scope>
    <source>
        <strain evidence="3 4">Tbo3840</strain>
    </source>
</reference>
<dbReference type="AlphaFoldDB" id="A0A2T6ZXZ5"/>
<evidence type="ECO:0000313" key="3">
    <source>
        <dbReference type="EMBL" id="PUU80378.1"/>
    </source>
</evidence>
<keyword evidence="2" id="KW-1133">Transmembrane helix</keyword>
<keyword evidence="2" id="KW-0812">Transmembrane</keyword>
<sequence length="111" mass="12677">MLKFLKVQKIDIQPLMVEMSLEHVKEKLVEIIQECGKQNEAKRRPVEFQIGIVTIPHNGIDVPFLYTSPGSGVKPFKKFLMKKIDKRSVVSYGWLFTSEICGAVCAVLLWL</sequence>
<proteinExistence type="predicted"/>
<keyword evidence="1" id="KW-0808">Transferase</keyword>
<gene>
    <name evidence="3" type="ORF">B9Z19DRAFT_1123632</name>
</gene>
<dbReference type="EMBL" id="NESQ01000066">
    <property type="protein sequence ID" value="PUU80378.1"/>
    <property type="molecule type" value="Genomic_DNA"/>
</dbReference>
<evidence type="ECO:0000313" key="4">
    <source>
        <dbReference type="Proteomes" id="UP000244722"/>
    </source>
</evidence>
<evidence type="ECO:0000256" key="1">
    <source>
        <dbReference type="ARBA" id="ARBA00022679"/>
    </source>
</evidence>
<accession>A0A2T6ZXZ5</accession>
<keyword evidence="4" id="KW-1185">Reference proteome</keyword>
<dbReference type="OrthoDB" id="5340391at2759"/>
<feature type="transmembrane region" description="Helical" evidence="2">
    <location>
        <begin position="89"/>
        <end position="110"/>
    </location>
</feature>
<dbReference type="STRING" id="42251.A0A2T6ZXZ5"/>
<keyword evidence="2" id="KW-0472">Membrane</keyword>
<dbReference type="PANTHER" id="PTHR10982:SF21">
    <property type="entry name" value="FATTY ACID SYNTHASE SUBUNIT BETA"/>
    <property type="match status" value="1"/>
</dbReference>